<comment type="caution">
    <text evidence="2">The sequence shown here is derived from an EMBL/GenBank/DDBJ whole genome shotgun (WGS) entry which is preliminary data.</text>
</comment>
<accession>A0ABU2PSE1</accession>
<sequence length="224" mass="24688">MAGQIDRRRVDKHAKLLADTGDLGREPVYQELLCVVQQPTSTVPPSDWKGLTGRGQVEPRSAAAAGRDFPYTAGTTCYIEVHEDGRVTHGDSRAAYERDVAGTSRLFAVWPGQWSSDLFLIDDSDEYAKSHGIKHDQVRTGLSEHVHDVAWTEETAFSTNPRSPYISICLTMKCGCEIRNLDAFAKQMREQQGWNVATSVGWGSSSGPEGTTYSLRVRRKGLGA</sequence>
<dbReference type="Proteomes" id="UP001183881">
    <property type="component" value="Unassembled WGS sequence"/>
</dbReference>
<evidence type="ECO:0000313" key="2">
    <source>
        <dbReference type="EMBL" id="MDT0395091.1"/>
    </source>
</evidence>
<evidence type="ECO:0000313" key="3">
    <source>
        <dbReference type="Proteomes" id="UP001183881"/>
    </source>
</evidence>
<evidence type="ECO:0000256" key="1">
    <source>
        <dbReference type="SAM" id="MobiDB-lite"/>
    </source>
</evidence>
<feature type="region of interest" description="Disordered" evidence="1">
    <location>
        <begin position="44"/>
        <end position="63"/>
    </location>
</feature>
<gene>
    <name evidence="2" type="ORF">RM705_10315</name>
</gene>
<organism evidence="2 3">
    <name type="scientific">Streptomyces edwardsiae</name>
    <dbReference type="NCBI Taxonomy" id="3075527"/>
    <lineage>
        <taxon>Bacteria</taxon>
        <taxon>Bacillati</taxon>
        <taxon>Actinomycetota</taxon>
        <taxon>Actinomycetes</taxon>
        <taxon>Kitasatosporales</taxon>
        <taxon>Streptomycetaceae</taxon>
        <taxon>Streptomyces</taxon>
    </lineage>
</organism>
<keyword evidence="3" id="KW-1185">Reference proteome</keyword>
<reference evidence="3" key="1">
    <citation type="submission" date="2023-07" db="EMBL/GenBank/DDBJ databases">
        <title>30 novel species of actinomycetes from the DSMZ collection.</title>
        <authorList>
            <person name="Nouioui I."/>
        </authorList>
    </citation>
    <scope>NUCLEOTIDE SEQUENCE [LARGE SCALE GENOMIC DNA]</scope>
    <source>
        <strain evidence="3">DSM 41636</strain>
    </source>
</reference>
<dbReference type="RefSeq" id="WP_311643207.1">
    <property type="nucleotide sequence ID" value="NZ_JAVRFA010000008.1"/>
</dbReference>
<name>A0ABU2PSE1_9ACTN</name>
<proteinExistence type="predicted"/>
<dbReference type="EMBL" id="JAVRFA010000008">
    <property type="protein sequence ID" value="MDT0395091.1"/>
    <property type="molecule type" value="Genomic_DNA"/>
</dbReference>
<protein>
    <submittedName>
        <fullName evidence="2">Uncharacterized protein</fullName>
    </submittedName>
</protein>